<dbReference type="PROSITE" id="PS50088">
    <property type="entry name" value="ANK_REPEAT"/>
    <property type="match status" value="3"/>
</dbReference>
<keyword evidence="2" id="KW-0479">Metal-binding</keyword>
<dbReference type="Gene3D" id="3.40.50.10190">
    <property type="entry name" value="BRCT domain"/>
    <property type="match status" value="2"/>
</dbReference>
<feature type="compositionally biased region" description="Polar residues" evidence="10">
    <location>
        <begin position="131"/>
        <end position="146"/>
    </location>
</feature>
<dbReference type="SMART" id="SM00292">
    <property type="entry name" value="BRCT"/>
    <property type="match status" value="2"/>
</dbReference>
<feature type="compositionally biased region" description="Polar residues" evidence="10">
    <location>
        <begin position="359"/>
        <end position="369"/>
    </location>
</feature>
<feature type="region of interest" description="Disordered" evidence="10">
    <location>
        <begin position="902"/>
        <end position="955"/>
    </location>
</feature>
<dbReference type="Gene3D" id="1.25.40.20">
    <property type="entry name" value="Ankyrin repeat-containing domain"/>
    <property type="match status" value="2"/>
</dbReference>
<dbReference type="SUPFAM" id="SSF52113">
    <property type="entry name" value="BRCT domain"/>
    <property type="match status" value="2"/>
</dbReference>
<dbReference type="Gene3D" id="3.30.40.10">
    <property type="entry name" value="Zinc/RING finger domain, C3HC4 (zinc finger)"/>
    <property type="match status" value="1"/>
</dbReference>
<keyword evidence="3" id="KW-0677">Repeat</keyword>
<dbReference type="PROSITE" id="PS50297">
    <property type="entry name" value="ANK_REP_REGION"/>
    <property type="match status" value="3"/>
</dbReference>
<dbReference type="Pfam" id="PF12796">
    <property type="entry name" value="Ank_2"/>
    <property type="match status" value="1"/>
</dbReference>
<feature type="compositionally biased region" description="Low complexity" evidence="10">
    <location>
        <begin position="190"/>
        <end position="199"/>
    </location>
</feature>
<feature type="compositionally biased region" description="Polar residues" evidence="10">
    <location>
        <begin position="800"/>
        <end position="809"/>
    </location>
</feature>
<dbReference type="GO" id="GO:0085020">
    <property type="term" value="P:protein K6-linked ubiquitination"/>
    <property type="evidence" value="ECO:0007669"/>
    <property type="project" value="TreeGrafter"/>
</dbReference>
<dbReference type="PRINTS" id="PR01415">
    <property type="entry name" value="ANKYRIN"/>
</dbReference>
<protein>
    <submittedName>
        <fullName evidence="11">BRCA1-associated RING domain 1-like isoform X2</fullName>
    </submittedName>
</protein>
<keyword evidence="8" id="KW-0234">DNA repair</keyword>
<dbReference type="GO" id="GO:0006281">
    <property type="term" value="P:DNA repair"/>
    <property type="evidence" value="ECO:0007669"/>
    <property type="project" value="UniProtKB-KW"/>
</dbReference>
<feature type="compositionally biased region" description="Polar residues" evidence="10">
    <location>
        <begin position="205"/>
        <end position="216"/>
    </location>
</feature>
<feature type="compositionally biased region" description="Basic and acidic residues" evidence="10">
    <location>
        <begin position="622"/>
        <end position="636"/>
    </location>
</feature>
<dbReference type="InterPro" id="IPR036770">
    <property type="entry name" value="Ankyrin_rpt-contain_sf"/>
</dbReference>
<keyword evidence="5" id="KW-0863">Zinc-finger</keyword>
<dbReference type="InterPro" id="IPR001357">
    <property type="entry name" value="BRCT_dom"/>
</dbReference>
<feature type="compositionally biased region" description="Basic and acidic residues" evidence="10">
    <location>
        <begin position="831"/>
        <end position="855"/>
    </location>
</feature>
<dbReference type="PANTHER" id="PTHR24171">
    <property type="entry name" value="ANKYRIN REPEAT DOMAIN-CONTAINING PROTEIN 39-RELATED"/>
    <property type="match status" value="1"/>
</dbReference>
<organism evidence="11 12">
    <name type="scientific">Paramuricea clavata</name>
    <name type="common">Red gorgonian</name>
    <name type="synonym">Violescent sea-whip</name>
    <dbReference type="NCBI Taxonomy" id="317549"/>
    <lineage>
        <taxon>Eukaryota</taxon>
        <taxon>Metazoa</taxon>
        <taxon>Cnidaria</taxon>
        <taxon>Anthozoa</taxon>
        <taxon>Octocorallia</taxon>
        <taxon>Malacalcyonacea</taxon>
        <taxon>Plexauridae</taxon>
        <taxon>Paramuricea</taxon>
    </lineage>
</organism>
<feature type="compositionally biased region" description="Low complexity" evidence="10">
    <location>
        <begin position="377"/>
        <end position="386"/>
    </location>
</feature>
<feature type="compositionally biased region" description="Polar residues" evidence="10">
    <location>
        <begin position="156"/>
        <end position="187"/>
    </location>
</feature>
<keyword evidence="4" id="KW-0227">DNA damage</keyword>
<proteinExistence type="predicted"/>
<dbReference type="InterPro" id="IPR013083">
    <property type="entry name" value="Znf_RING/FYVE/PHD"/>
</dbReference>
<feature type="region of interest" description="Disordered" evidence="10">
    <location>
        <begin position="300"/>
        <end position="433"/>
    </location>
</feature>
<dbReference type="PROSITE" id="PS50089">
    <property type="entry name" value="ZF_RING_2"/>
    <property type="match status" value="1"/>
</dbReference>
<name>A0A6S7GDN8_PARCT</name>
<keyword evidence="12" id="KW-1185">Reference proteome</keyword>
<evidence type="ECO:0000313" key="12">
    <source>
        <dbReference type="Proteomes" id="UP001152795"/>
    </source>
</evidence>
<feature type="region of interest" description="Disordered" evidence="10">
    <location>
        <begin position="94"/>
        <end position="285"/>
    </location>
</feature>
<evidence type="ECO:0000256" key="10">
    <source>
        <dbReference type="SAM" id="MobiDB-lite"/>
    </source>
</evidence>
<feature type="compositionally biased region" description="Polar residues" evidence="10">
    <location>
        <begin position="921"/>
        <end position="934"/>
    </location>
</feature>
<dbReference type="GO" id="GO:0031436">
    <property type="term" value="C:BRCA1-BARD1 complex"/>
    <property type="evidence" value="ECO:0007669"/>
    <property type="project" value="TreeGrafter"/>
</dbReference>
<keyword evidence="6" id="KW-0862">Zinc</keyword>
<feature type="compositionally biased region" description="Basic and acidic residues" evidence="10">
    <location>
        <begin position="703"/>
        <end position="712"/>
    </location>
</feature>
<dbReference type="Proteomes" id="UP001152795">
    <property type="component" value="Unassembled WGS sequence"/>
</dbReference>
<feature type="region of interest" description="Disordered" evidence="10">
    <location>
        <begin position="548"/>
        <end position="589"/>
    </location>
</feature>
<feature type="region of interest" description="Disordered" evidence="10">
    <location>
        <begin position="703"/>
        <end position="809"/>
    </location>
</feature>
<dbReference type="Pfam" id="PF00533">
    <property type="entry name" value="BRCT"/>
    <property type="match status" value="1"/>
</dbReference>
<feature type="compositionally biased region" description="Polar residues" evidence="10">
    <location>
        <begin position="607"/>
        <end position="618"/>
    </location>
</feature>
<sequence>MEWTRTRSVLVELGNLLTCAICKSYLKDPCTLDNCDHNFCRKCIEESLGSESKCPECGLFSWVKDLRLNHQLATTVNMTLKLQSLIGVNMEVEDSEPRVQGDSESLSGNTFTFSSDKEMPDENCNEEQGLFSGNESVSTIKSGTNTKESDSEGETRQTVNMTQPRTSVIESTGLRQHTRTAQTTTSPGLKRNSSNSGSTKKNKNMAKQPNITVQNTRESDSEASHGSTAETTTDLTNSKQRGNARNLAIKHNKRSKQPCVTFPRHPTDSETDSESNHASTPDVTAESANVKYCNLRKSARGRGHKKITKQPSVTLQNDTESADSVTNDASIVETTTKSTNDKQHTNVRKRATRRHKKITTQPSVPVQSTRESDSEASHTSTAETTTCLKRTNKSEPNRKHNNKTKQASVAVQNGSTESGGETNHSSSVATTTENTNAKLCSNVKKSTTVTEQLKNTKQRTILNSATDTDSETEANNAGTAAITKARTSIKESSSKSRSNTIRTHNNMTKQRAFLSNIAESDIETKEETTKESTNAKQHTNVIKPARAGNKLSKQPTVMNSAADTQSESKAINASTAEATSTKEHSNMKQRSNVRNLDAFRGGKKMTKQPSITEETSTLEPMETERIHLRETTETKTTKSLHRKKKIVTQESISSSKRADRKVSGQNIRKTYLFRNKQNPISKINSNLTGVPFDFTQQEDPFHFSFTEDRDNDSGSDDNDNHDDDDRDYENYYDNDGHNNDEDHENRLDDDDDDHSNDDGGNKPPLRSISTKNTLTRGRKTRGEKSNSFGIGHDDVENNKGILQNTRSTNTRLRHKIKRSVTAEHTEKKVQFTHLKDRSSNHDQNDQVRVEKDNKKTSSNGLKYDQKVVGDEDKENVILNIKRRRVRGKRYNIRQYFINVDRADTPESSSDDAPAPQKKSRNPSISSQNTRKNITSSQNSQSAGGSSQKTRNKKGETPLHLAAIKGNLALANELINEGADPNVKDHAGWTPLHEACNHGHVDIVKLFLDHDALINIPGLDNDTPLHDAVANGRLKVVKLLVARGAVLTARNKQGLLPMDYAVTKAMKAALTPRDVSSSTKPSENYCNDNVKISSESCRQSQVILGTALKTQDQATLKICVKQLGGTLVDEFDESVTHVVTSVNENGQCPRTIKYLCGILTGKWIVSFEWIKDSLRQRQWLDEDVYEVEGTVGKTCNAARKARLNILQQMPRLLDGCSFFLRGMFNPPTVSKQDLIKLIQLGGGKLLHREPKVRDDDLTSVPSSPIVTSLSRAPEVAYHAPANSTLSCCTEFILYDSVSGDQPKTVYSPVLRTAPVTWLMDCISSFQFLDIPDVEIVYIPDVEM</sequence>
<dbReference type="Pfam" id="PF14835">
    <property type="entry name" value="zf-RING_6"/>
    <property type="match status" value="1"/>
</dbReference>
<dbReference type="InterPro" id="IPR017907">
    <property type="entry name" value="Znf_RING_CS"/>
</dbReference>
<dbReference type="PANTHER" id="PTHR24171:SF8">
    <property type="entry name" value="BRCA1-ASSOCIATED RING DOMAIN PROTEIN 1"/>
    <property type="match status" value="1"/>
</dbReference>
<evidence type="ECO:0000256" key="9">
    <source>
        <dbReference type="ARBA" id="ARBA00023242"/>
    </source>
</evidence>
<dbReference type="CDD" id="cd17734">
    <property type="entry name" value="BRCT_Bard1_rpt1"/>
    <property type="match status" value="1"/>
</dbReference>
<feature type="region of interest" description="Disordered" evidence="10">
    <location>
        <begin position="831"/>
        <end position="866"/>
    </location>
</feature>
<dbReference type="InterPro" id="IPR002110">
    <property type="entry name" value="Ankyrin_rpt"/>
</dbReference>
<dbReference type="SUPFAM" id="SSF48403">
    <property type="entry name" value="Ankyrin repeat"/>
    <property type="match status" value="1"/>
</dbReference>
<comment type="subcellular location">
    <subcellularLocation>
        <location evidence="1">Nucleus</location>
    </subcellularLocation>
</comment>
<feature type="compositionally biased region" description="Basic residues" evidence="10">
    <location>
        <begin position="345"/>
        <end position="358"/>
    </location>
</feature>
<evidence type="ECO:0000313" key="11">
    <source>
        <dbReference type="EMBL" id="CAB3987439.1"/>
    </source>
</evidence>
<dbReference type="FunFam" id="3.40.50.10190:FF:000006">
    <property type="entry name" value="Breast cancer type 1 susceptibility protein homolog"/>
    <property type="match status" value="1"/>
</dbReference>
<dbReference type="PROSITE" id="PS50172">
    <property type="entry name" value="BRCT"/>
    <property type="match status" value="2"/>
</dbReference>
<feature type="compositionally biased region" description="Low complexity" evidence="10">
    <location>
        <begin position="935"/>
        <end position="947"/>
    </location>
</feature>
<feature type="compositionally biased region" description="Acidic residues" evidence="10">
    <location>
        <begin position="713"/>
        <end position="732"/>
    </location>
</feature>
<evidence type="ECO:0000256" key="5">
    <source>
        <dbReference type="ARBA" id="ARBA00022771"/>
    </source>
</evidence>
<evidence type="ECO:0000256" key="3">
    <source>
        <dbReference type="ARBA" id="ARBA00022737"/>
    </source>
</evidence>
<dbReference type="InterPro" id="IPR039503">
    <property type="entry name" value="BARD1_Znf-RING"/>
</dbReference>
<feature type="compositionally biased region" description="Polar residues" evidence="10">
    <location>
        <begin position="102"/>
        <end position="114"/>
    </location>
</feature>
<dbReference type="GO" id="GO:0004842">
    <property type="term" value="F:ubiquitin-protein transferase activity"/>
    <property type="evidence" value="ECO:0007669"/>
    <property type="project" value="TreeGrafter"/>
</dbReference>
<dbReference type="InterPro" id="IPR036420">
    <property type="entry name" value="BRCT_dom_sf"/>
</dbReference>
<feature type="compositionally biased region" description="Polar residues" evidence="10">
    <location>
        <begin position="404"/>
        <end position="433"/>
    </location>
</feature>
<feature type="region of interest" description="Disordered" evidence="10">
    <location>
        <begin position="603"/>
        <end position="663"/>
    </location>
</feature>
<comment type="caution">
    <text evidence="11">The sequence shown here is derived from an EMBL/GenBank/DDBJ whole genome shotgun (WGS) entry which is preliminary data.</text>
</comment>
<dbReference type="InterPro" id="IPR001841">
    <property type="entry name" value="Znf_RING"/>
</dbReference>
<evidence type="ECO:0000256" key="6">
    <source>
        <dbReference type="ARBA" id="ARBA00022833"/>
    </source>
</evidence>
<evidence type="ECO:0000256" key="8">
    <source>
        <dbReference type="ARBA" id="ARBA00023204"/>
    </source>
</evidence>
<feature type="compositionally biased region" description="Polar residues" evidence="10">
    <location>
        <begin position="309"/>
        <end position="338"/>
    </location>
</feature>
<dbReference type="SMART" id="SM00248">
    <property type="entry name" value="ANK"/>
    <property type="match status" value="3"/>
</dbReference>
<dbReference type="SUPFAM" id="SSF57850">
    <property type="entry name" value="RING/U-box"/>
    <property type="match status" value="1"/>
</dbReference>
<evidence type="ECO:0000256" key="4">
    <source>
        <dbReference type="ARBA" id="ARBA00022763"/>
    </source>
</evidence>
<evidence type="ECO:0000256" key="1">
    <source>
        <dbReference type="ARBA" id="ARBA00004123"/>
    </source>
</evidence>
<feature type="compositionally biased region" description="Polar residues" evidence="10">
    <location>
        <begin position="224"/>
        <end position="243"/>
    </location>
</feature>
<feature type="compositionally biased region" description="Polar residues" evidence="10">
    <location>
        <begin position="551"/>
        <end position="579"/>
    </location>
</feature>
<keyword evidence="9" id="KW-0539">Nucleus</keyword>
<dbReference type="PROSITE" id="PS00518">
    <property type="entry name" value="ZF_RING_1"/>
    <property type="match status" value="1"/>
</dbReference>
<dbReference type="GO" id="GO:0008270">
    <property type="term" value="F:zinc ion binding"/>
    <property type="evidence" value="ECO:0007669"/>
    <property type="project" value="UniProtKB-KW"/>
</dbReference>
<dbReference type="SMART" id="SM00184">
    <property type="entry name" value="RING"/>
    <property type="match status" value="1"/>
</dbReference>
<keyword evidence="7" id="KW-0040">ANK repeat</keyword>
<dbReference type="EMBL" id="CACRXK020001176">
    <property type="protein sequence ID" value="CAB3987439.1"/>
    <property type="molecule type" value="Genomic_DNA"/>
</dbReference>
<gene>
    <name evidence="11" type="ORF">PACLA_8A075314</name>
</gene>
<reference evidence="11" key="1">
    <citation type="submission" date="2020-04" db="EMBL/GenBank/DDBJ databases">
        <authorList>
            <person name="Alioto T."/>
            <person name="Alioto T."/>
            <person name="Gomez Garrido J."/>
        </authorList>
    </citation>
    <scope>NUCLEOTIDE SEQUENCE</scope>
    <source>
        <strain evidence="11">A484AB</strain>
    </source>
</reference>
<evidence type="ECO:0000256" key="2">
    <source>
        <dbReference type="ARBA" id="ARBA00022723"/>
    </source>
</evidence>
<feature type="compositionally biased region" description="Basic and acidic residues" evidence="10">
    <location>
        <begin position="734"/>
        <end position="746"/>
    </location>
</feature>
<dbReference type="GO" id="GO:0070531">
    <property type="term" value="C:BRCA1-A complex"/>
    <property type="evidence" value="ECO:0007669"/>
    <property type="project" value="TreeGrafter"/>
</dbReference>
<evidence type="ECO:0000256" key="7">
    <source>
        <dbReference type="ARBA" id="ARBA00023043"/>
    </source>
</evidence>
<dbReference type="OrthoDB" id="2384350at2759"/>
<dbReference type="CDD" id="cd17720">
    <property type="entry name" value="BRCT_Bard1_rpt2"/>
    <property type="match status" value="1"/>
</dbReference>
<accession>A0A6S7GDN8</accession>